<dbReference type="PANTHER" id="PTHR40031">
    <property type="entry name" value="HYPOTHETICAL MEMBRANE SPANNING PROTEIN"/>
    <property type="match status" value="1"/>
</dbReference>
<keyword evidence="2" id="KW-0378">Hydrolase</keyword>
<keyword evidence="1" id="KW-0472">Membrane</keyword>
<name>D5EM85_CORAD</name>
<dbReference type="GO" id="GO:0016787">
    <property type="term" value="F:hydrolase activity"/>
    <property type="evidence" value="ECO:0007669"/>
    <property type="project" value="UniProtKB-KW"/>
</dbReference>
<reference evidence="2 3" key="1">
    <citation type="journal article" date="2010" name="Stand. Genomic Sci.">
        <title>Complete genome sequence of Coraliomargarita akajimensis type strain (04OKA010-24).</title>
        <authorList>
            <person name="Mavromatis K."/>
            <person name="Abt B."/>
            <person name="Brambilla E."/>
            <person name="Lapidus A."/>
            <person name="Copeland A."/>
            <person name="Deshpande S."/>
            <person name="Nolan M."/>
            <person name="Lucas S."/>
            <person name="Tice H."/>
            <person name="Cheng J.F."/>
            <person name="Han C."/>
            <person name="Detter J.C."/>
            <person name="Woyke T."/>
            <person name="Goodwin L."/>
            <person name="Pitluck S."/>
            <person name="Held B."/>
            <person name="Brettin T."/>
            <person name="Tapia R."/>
            <person name="Ivanova N."/>
            <person name="Mikhailova N."/>
            <person name="Pati A."/>
            <person name="Liolios K."/>
            <person name="Chen A."/>
            <person name="Palaniappan K."/>
            <person name="Land M."/>
            <person name="Hauser L."/>
            <person name="Chang Y.J."/>
            <person name="Jeffries C.D."/>
            <person name="Rohde M."/>
            <person name="Goker M."/>
            <person name="Bristow J."/>
            <person name="Eisen J.A."/>
            <person name="Markowitz V."/>
            <person name="Hugenholtz P."/>
            <person name="Klenk H.P."/>
            <person name="Kyrpides N.C."/>
        </authorList>
    </citation>
    <scope>NUCLEOTIDE SEQUENCE [LARGE SCALE GENOMIC DNA]</scope>
    <source>
        <strain evidence="3">DSM 45221 / IAM 15411 / JCM 23193 / KCTC 12865</strain>
    </source>
</reference>
<dbReference type="STRING" id="583355.Caka_2228"/>
<accession>D5EM85</accession>
<organism evidence="2 3">
    <name type="scientific">Coraliomargarita akajimensis (strain DSM 45221 / IAM 15411 / JCM 23193 / KCTC 12865 / 04OKA010-24)</name>
    <dbReference type="NCBI Taxonomy" id="583355"/>
    <lineage>
        <taxon>Bacteria</taxon>
        <taxon>Pseudomonadati</taxon>
        <taxon>Verrucomicrobiota</taxon>
        <taxon>Opitutia</taxon>
        <taxon>Puniceicoccales</taxon>
        <taxon>Coraliomargaritaceae</taxon>
        <taxon>Coraliomargarita</taxon>
    </lineage>
</organism>
<evidence type="ECO:0000256" key="1">
    <source>
        <dbReference type="SAM" id="Phobius"/>
    </source>
</evidence>
<dbReference type="OrthoDB" id="245523at2"/>
<sequence length="336" mass="37690">MDPLTQASLGAAVAACASRKHSLRRALFIGALAGAAPDLDVLIRSNSDPLLSLQYHRHFTHALIAAPLIGLIVGVLIKCLFLPKHWPLGECILFATLGALSHGLLDACTSYGTMLYLPFSHHRESWDIISIIDPLFTLPLLLLLILGFWRTKPILARVACIHCALYLCLGVVQRERAKHYTQLLAEARHHRIEQITVRPSFANLLLWRTIYRTEQDYHVDAVRLAPLQPPQWFKGNTVPIPKLSVLVPPNSQQAKDIERFNHFSQGYLYLVPSSAQTLGDLRYSLLPNSIDPLWGIRYNPSTPDRHVDMLQLRKANPNAFQELWSMLAGSTPNSLN</sequence>
<proteinExistence type="predicted"/>
<dbReference type="AlphaFoldDB" id="D5EM85"/>
<dbReference type="InterPro" id="IPR007404">
    <property type="entry name" value="YdjM-like"/>
</dbReference>
<dbReference type="KEGG" id="caa:Caka_2228"/>
<keyword evidence="3" id="KW-1185">Reference proteome</keyword>
<dbReference type="RefSeq" id="WP_013043967.1">
    <property type="nucleotide sequence ID" value="NC_014008.1"/>
</dbReference>
<gene>
    <name evidence="2" type="ordered locus">Caka_2228</name>
</gene>
<feature type="transmembrane region" description="Helical" evidence="1">
    <location>
        <begin position="154"/>
        <end position="172"/>
    </location>
</feature>
<dbReference type="PANTHER" id="PTHR40031:SF1">
    <property type="entry name" value="MEMBRANE-BOUND METAL-DEPENDENT HYDROLASE"/>
    <property type="match status" value="1"/>
</dbReference>
<evidence type="ECO:0000313" key="2">
    <source>
        <dbReference type="EMBL" id="ADE55245.1"/>
    </source>
</evidence>
<dbReference type="Proteomes" id="UP000000925">
    <property type="component" value="Chromosome"/>
</dbReference>
<dbReference type="EMBL" id="CP001998">
    <property type="protein sequence ID" value="ADE55245.1"/>
    <property type="molecule type" value="Genomic_DNA"/>
</dbReference>
<feature type="transmembrane region" description="Helical" evidence="1">
    <location>
        <begin position="59"/>
        <end position="81"/>
    </location>
</feature>
<dbReference type="Pfam" id="PF04307">
    <property type="entry name" value="YdjM"/>
    <property type="match status" value="1"/>
</dbReference>
<feature type="transmembrane region" description="Helical" evidence="1">
    <location>
        <begin position="128"/>
        <end position="149"/>
    </location>
</feature>
<keyword evidence="1" id="KW-0812">Transmembrane</keyword>
<dbReference type="eggNOG" id="COG1988">
    <property type="taxonomic scope" value="Bacteria"/>
</dbReference>
<keyword evidence="1" id="KW-1133">Transmembrane helix</keyword>
<dbReference type="InterPro" id="IPR053170">
    <property type="entry name" value="Transcription_regulator"/>
</dbReference>
<evidence type="ECO:0000313" key="3">
    <source>
        <dbReference type="Proteomes" id="UP000000925"/>
    </source>
</evidence>
<dbReference type="HOGENOM" id="CLU_067817_0_0_0"/>
<protein>
    <submittedName>
        <fullName evidence="2">Membrane-bound metal-dependent hydrolase</fullName>
    </submittedName>
</protein>
<feature type="transmembrane region" description="Helical" evidence="1">
    <location>
        <begin position="93"/>
        <end position="116"/>
    </location>
</feature>